<dbReference type="PANTHER" id="PTHR43899">
    <property type="entry name" value="RH59310P"/>
    <property type="match status" value="1"/>
</dbReference>
<keyword evidence="2" id="KW-0560">Oxidoreductase</keyword>
<sequence>MHALIYHEQFHLPHVMEMELQAVFLVAVSCLGFVSLCKHIFCFLRWLWVMFLRPPKNLQEYGSWAIITGPTDGIGKALAFELASKGLNLVLVGRNPSKLEATSNEIRARFGDQQVDIKNVVVDFATCSGQEISKAIEGSIKELDVGVLINNAGVSCPKARFFHEVDWKMTESLIKVNSEAATWVTRAVLPAMLKKKKGAIVNMGSGSVAVLPSFPLFAIYASTKAYLGMFSRCIDLEYKHHGIDIQCQVPLFVATKMTKLKKSLFLVASPEMYAKASIRCIGYEHLSMPLCSHSVQRFILDALPNVLLDWCTSHFFLGLRRKRLEKESLRAKGRAAAQTY</sequence>
<dbReference type="Gene3D" id="3.40.50.720">
    <property type="entry name" value="NAD(P)-binding Rossmann-like Domain"/>
    <property type="match status" value="1"/>
</dbReference>
<dbReference type="Pfam" id="PF00106">
    <property type="entry name" value="adh_short"/>
    <property type="match status" value="1"/>
</dbReference>
<evidence type="ECO:0000256" key="1">
    <source>
        <dbReference type="ARBA" id="ARBA00022857"/>
    </source>
</evidence>
<dbReference type="GeneID" id="105138052"/>
<accession>A0AAJ6Y4R0</accession>
<evidence type="ECO:0000256" key="4">
    <source>
        <dbReference type="SAM" id="Phobius"/>
    </source>
</evidence>
<dbReference type="Proteomes" id="UP000694918">
    <property type="component" value="Unplaced"/>
</dbReference>
<dbReference type="FunFam" id="3.40.50.720:FF:000137">
    <property type="entry name" value="Hydroxysteroid (17-beta) dehydrogenase 3"/>
    <property type="match status" value="1"/>
</dbReference>
<dbReference type="SUPFAM" id="SSF51735">
    <property type="entry name" value="NAD(P)-binding Rossmann-fold domains"/>
    <property type="match status" value="1"/>
</dbReference>
<proteinExistence type="inferred from homology"/>
<dbReference type="InterPro" id="IPR036291">
    <property type="entry name" value="NAD(P)-bd_dom_sf"/>
</dbReference>
<reference evidence="6" key="1">
    <citation type="submission" date="2025-08" db="UniProtKB">
        <authorList>
            <consortium name="RefSeq"/>
        </authorList>
    </citation>
    <scope>IDENTIFICATION</scope>
</reference>
<keyword evidence="1" id="KW-0521">NADP</keyword>
<dbReference type="GO" id="GO:0005783">
    <property type="term" value="C:endoplasmic reticulum"/>
    <property type="evidence" value="ECO:0007669"/>
    <property type="project" value="TreeGrafter"/>
</dbReference>
<dbReference type="PRINTS" id="PR00080">
    <property type="entry name" value="SDRFAMILY"/>
</dbReference>
<dbReference type="GO" id="GO:0045703">
    <property type="term" value="F:ketoreductase activity"/>
    <property type="evidence" value="ECO:0007669"/>
    <property type="project" value="TreeGrafter"/>
</dbReference>
<dbReference type="InterPro" id="IPR002347">
    <property type="entry name" value="SDR_fam"/>
</dbReference>
<keyword evidence="4" id="KW-1133">Transmembrane helix</keyword>
<evidence type="ECO:0000313" key="5">
    <source>
        <dbReference type="Proteomes" id="UP000694918"/>
    </source>
</evidence>
<name>A0AAJ6Y4R0_POPEU</name>
<protein>
    <submittedName>
        <fullName evidence="6">Very-long-chain 3-oxoacyl-CoA reductase 1-like isoform X1</fullName>
    </submittedName>
</protein>
<comment type="similarity">
    <text evidence="3">Belongs to the short-chain dehydrogenases/reductases (SDR) family.</text>
</comment>
<dbReference type="KEGG" id="peu:105138052"/>
<organism evidence="5 6">
    <name type="scientific">Populus euphratica</name>
    <name type="common">Euphrates poplar</name>
    <dbReference type="NCBI Taxonomy" id="75702"/>
    <lineage>
        <taxon>Eukaryota</taxon>
        <taxon>Viridiplantae</taxon>
        <taxon>Streptophyta</taxon>
        <taxon>Embryophyta</taxon>
        <taxon>Tracheophyta</taxon>
        <taxon>Spermatophyta</taxon>
        <taxon>Magnoliopsida</taxon>
        <taxon>eudicotyledons</taxon>
        <taxon>Gunneridae</taxon>
        <taxon>Pentapetalae</taxon>
        <taxon>rosids</taxon>
        <taxon>fabids</taxon>
        <taxon>Malpighiales</taxon>
        <taxon>Salicaceae</taxon>
        <taxon>Saliceae</taxon>
        <taxon>Populus</taxon>
    </lineage>
</organism>
<gene>
    <name evidence="6" type="primary">LOC105138052</name>
</gene>
<dbReference type="AlphaFoldDB" id="A0AAJ6Y4R0"/>
<feature type="transmembrane region" description="Helical" evidence="4">
    <location>
        <begin position="20"/>
        <end position="48"/>
    </location>
</feature>
<evidence type="ECO:0000256" key="3">
    <source>
        <dbReference type="RuleBase" id="RU000363"/>
    </source>
</evidence>
<evidence type="ECO:0000313" key="6">
    <source>
        <dbReference type="RefSeq" id="XP_011042344.1"/>
    </source>
</evidence>
<dbReference type="RefSeq" id="XP_011042344.1">
    <property type="nucleotide sequence ID" value="XM_011044042.1"/>
</dbReference>
<keyword evidence="4" id="KW-0812">Transmembrane</keyword>
<dbReference type="InterPro" id="IPR051019">
    <property type="entry name" value="VLCFA-Steroid_DH"/>
</dbReference>
<keyword evidence="5" id="KW-1185">Reference proteome</keyword>
<feature type="transmembrane region" description="Helical" evidence="4">
    <location>
        <begin position="199"/>
        <end position="221"/>
    </location>
</feature>
<dbReference type="CDD" id="cd05356">
    <property type="entry name" value="17beta-HSD1_like_SDR_c"/>
    <property type="match status" value="1"/>
</dbReference>
<evidence type="ECO:0000256" key="2">
    <source>
        <dbReference type="ARBA" id="ARBA00023002"/>
    </source>
</evidence>
<dbReference type="PIRSF" id="PIRSF000126">
    <property type="entry name" value="11-beta-HSD1"/>
    <property type="match status" value="1"/>
</dbReference>
<dbReference type="PRINTS" id="PR00081">
    <property type="entry name" value="GDHRDH"/>
</dbReference>
<keyword evidence="4" id="KW-0472">Membrane</keyword>
<dbReference type="PANTHER" id="PTHR43899:SF25">
    <property type="entry name" value="ENOYL-(ACYL CARRIER) REDUCTASE"/>
    <property type="match status" value="1"/>
</dbReference>